<dbReference type="EMBL" id="MU393484">
    <property type="protein sequence ID" value="KAI4864593.1"/>
    <property type="molecule type" value="Genomic_DNA"/>
</dbReference>
<organism evidence="1 2">
    <name type="scientific">Hypoxylon rubiginosum</name>
    <dbReference type="NCBI Taxonomy" id="110542"/>
    <lineage>
        <taxon>Eukaryota</taxon>
        <taxon>Fungi</taxon>
        <taxon>Dikarya</taxon>
        <taxon>Ascomycota</taxon>
        <taxon>Pezizomycotina</taxon>
        <taxon>Sordariomycetes</taxon>
        <taxon>Xylariomycetidae</taxon>
        <taxon>Xylariales</taxon>
        <taxon>Hypoxylaceae</taxon>
        <taxon>Hypoxylon</taxon>
    </lineage>
</organism>
<gene>
    <name evidence="1" type="ORF">F4820DRAFT_448902</name>
</gene>
<dbReference type="Proteomes" id="UP001497700">
    <property type="component" value="Unassembled WGS sequence"/>
</dbReference>
<reference evidence="1 2" key="1">
    <citation type="journal article" date="2022" name="New Phytol.">
        <title>Ecological generalism drives hyperdiversity of secondary metabolite gene clusters in xylarialean endophytes.</title>
        <authorList>
            <person name="Franco M.E.E."/>
            <person name="Wisecaver J.H."/>
            <person name="Arnold A.E."/>
            <person name="Ju Y.M."/>
            <person name="Slot J.C."/>
            <person name="Ahrendt S."/>
            <person name="Moore L.P."/>
            <person name="Eastman K.E."/>
            <person name="Scott K."/>
            <person name="Konkel Z."/>
            <person name="Mondo S.J."/>
            <person name="Kuo A."/>
            <person name="Hayes R.D."/>
            <person name="Haridas S."/>
            <person name="Andreopoulos B."/>
            <person name="Riley R."/>
            <person name="LaButti K."/>
            <person name="Pangilinan J."/>
            <person name="Lipzen A."/>
            <person name="Amirebrahimi M."/>
            <person name="Yan J."/>
            <person name="Adam C."/>
            <person name="Keymanesh K."/>
            <person name="Ng V."/>
            <person name="Louie K."/>
            <person name="Northen T."/>
            <person name="Drula E."/>
            <person name="Henrissat B."/>
            <person name="Hsieh H.M."/>
            <person name="Youens-Clark K."/>
            <person name="Lutzoni F."/>
            <person name="Miadlikowska J."/>
            <person name="Eastwood D.C."/>
            <person name="Hamelin R.C."/>
            <person name="Grigoriev I.V."/>
            <person name="U'Ren J.M."/>
        </authorList>
    </citation>
    <scope>NUCLEOTIDE SEQUENCE [LARGE SCALE GENOMIC DNA]</scope>
    <source>
        <strain evidence="1 2">CBS 119005</strain>
    </source>
</reference>
<evidence type="ECO:0000313" key="2">
    <source>
        <dbReference type="Proteomes" id="UP001497700"/>
    </source>
</evidence>
<evidence type="ECO:0000313" key="1">
    <source>
        <dbReference type="EMBL" id="KAI4864593.1"/>
    </source>
</evidence>
<sequence>MSTRPSTKHYSSSCSSSTDSSSPSSSASDLSIRYGMDVQPVASVEVMRCLRCHRHVEATSTDDPATTGMIRVGFNLYYCQKRRRQFSMSNENDDTRRR</sequence>
<name>A0ACB9YYZ6_9PEZI</name>
<keyword evidence="2" id="KW-1185">Reference proteome</keyword>
<comment type="caution">
    <text evidence="1">The sequence shown here is derived from an EMBL/GenBank/DDBJ whole genome shotgun (WGS) entry which is preliminary data.</text>
</comment>
<protein>
    <submittedName>
        <fullName evidence="1">Uncharacterized protein</fullName>
    </submittedName>
</protein>
<proteinExistence type="predicted"/>
<accession>A0ACB9YYZ6</accession>